<dbReference type="EMBL" id="DSMG01000011">
    <property type="protein sequence ID" value="HDX30077.1"/>
    <property type="molecule type" value="Genomic_DNA"/>
</dbReference>
<comment type="caution">
    <text evidence="2">The sequence shown here is derived from an EMBL/GenBank/DDBJ whole genome shotgun (WGS) entry which is preliminary data.</text>
</comment>
<accession>A0A7C1FDK9</accession>
<name>A0A7C1FDK9_9CHLR</name>
<protein>
    <submittedName>
        <fullName evidence="2">Uncharacterized protein</fullName>
    </submittedName>
</protein>
<evidence type="ECO:0000256" key="1">
    <source>
        <dbReference type="SAM" id="MobiDB-lite"/>
    </source>
</evidence>
<evidence type="ECO:0000313" key="2">
    <source>
        <dbReference type="EMBL" id="HDX30077.1"/>
    </source>
</evidence>
<organism evidence="2">
    <name type="scientific">Caldilinea aerophila</name>
    <dbReference type="NCBI Taxonomy" id="133453"/>
    <lineage>
        <taxon>Bacteria</taxon>
        <taxon>Bacillati</taxon>
        <taxon>Chloroflexota</taxon>
        <taxon>Caldilineae</taxon>
        <taxon>Caldilineales</taxon>
        <taxon>Caldilineaceae</taxon>
        <taxon>Caldilinea</taxon>
    </lineage>
</organism>
<reference evidence="2" key="1">
    <citation type="journal article" date="2020" name="mSystems">
        <title>Genome- and Community-Level Interaction Insights into Carbon Utilization and Element Cycling Functions of Hydrothermarchaeota in Hydrothermal Sediment.</title>
        <authorList>
            <person name="Zhou Z."/>
            <person name="Liu Y."/>
            <person name="Xu W."/>
            <person name="Pan J."/>
            <person name="Luo Z.H."/>
            <person name="Li M."/>
        </authorList>
    </citation>
    <scope>NUCLEOTIDE SEQUENCE [LARGE SCALE GENOMIC DNA]</scope>
    <source>
        <strain evidence="2">SpSt-289</strain>
    </source>
</reference>
<proteinExistence type="predicted"/>
<feature type="region of interest" description="Disordered" evidence="1">
    <location>
        <begin position="94"/>
        <end position="119"/>
    </location>
</feature>
<sequence length="119" mass="12929">MRLSAEQRDLLIAMQQGDRLKVHRTVDGVKQYLLHRLDGTGAIEIDANTVDGLVRAGLIESNMKFPAATFLLTDKAVQLIARLTGVARAPVGPRNFDSGRVSGRTAYHADGSPMSRKDA</sequence>
<dbReference type="AlphaFoldDB" id="A0A7C1FDK9"/>
<gene>
    <name evidence="2" type="ORF">ENQ20_01130</name>
</gene>